<dbReference type="Gene3D" id="2.50.20.10">
    <property type="entry name" value="Lipoprotein localisation LolA/LolB/LppX"/>
    <property type="match status" value="1"/>
</dbReference>
<reference evidence="1 2" key="1">
    <citation type="journal article" date="2016" name="Int. J. Syst. Evol. Microbiol.">
        <title>Pontibacter aydingkolensis sp. nov., isolated from soil of a salt lake.</title>
        <authorList>
            <person name="Osman G."/>
            <person name="Zhang T."/>
            <person name="Lou K."/>
            <person name="Gao Y."/>
            <person name="Chang W."/>
            <person name="Lin Q."/>
            <person name="Yang H.M."/>
            <person name="Huo X.D."/>
            <person name="Wang N."/>
        </authorList>
    </citation>
    <scope>NUCLEOTIDE SEQUENCE [LARGE SCALE GENOMIC DNA]</scope>
    <source>
        <strain evidence="1 2">KACC 19255</strain>
    </source>
</reference>
<dbReference type="RefSeq" id="WP_219878933.1">
    <property type="nucleotide sequence ID" value="NZ_JAHYXK010000025.1"/>
</dbReference>
<accession>A0ABS7CZ74</accession>
<protein>
    <submittedName>
        <fullName evidence="1">Outer membrane lipoprotein-sorting protein</fullName>
    </submittedName>
</protein>
<gene>
    <name evidence="1" type="ORF">K0O23_18475</name>
</gene>
<evidence type="ECO:0000313" key="2">
    <source>
        <dbReference type="Proteomes" id="UP000813018"/>
    </source>
</evidence>
<keyword evidence="1" id="KW-0449">Lipoprotein</keyword>
<name>A0ABS7CZ74_9BACT</name>
<keyword evidence="2" id="KW-1185">Reference proteome</keyword>
<evidence type="ECO:0000313" key="1">
    <source>
        <dbReference type="EMBL" id="MBW7469065.1"/>
    </source>
</evidence>
<proteinExistence type="predicted"/>
<sequence>MKKTLLSWAVAILCISLASLSFWGFTSPGKNKTITNGTDLVKAMYSRWHKKWYPNFAFDQRAIFYEGETVTKEEVWQEVYSQPGYLGIRFNGFESGNGVIFRNDSLYTFKDNQLQGKTPQLHPLLLLCFDVYFLQPNVSAEKLQKLGFNLTKMTEAKWQGRDAYVIGTTDATDNTTPQFWVDKERLYILRVLTNPKGTPRDVEIGNYQKIEGKWVATEVIFKTYGKTTMREEYYNMRFPKVMNKAWYDPAQFVNTTW</sequence>
<dbReference type="EMBL" id="JAHYXK010000025">
    <property type="protein sequence ID" value="MBW7469065.1"/>
    <property type="molecule type" value="Genomic_DNA"/>
</dbReference>
<dbReference type="Proteomes" id="UP000813018">
    <property type="component" value="Unassembled WGS sequence"/>
</dbReference>
<comment type="caution">
    <text evidence="1">The sequence shown here is derived from an EMBL/GenBank/DDBJ whole genome shotgun (WGS) entry which is preliminary data.</text>
</comment>
<organism evidence="1 2">
    <name type="scientific">Pontibacter aydingkolensis</name>
    <dbReference type="NCBI Taxonomy" id="1911536"/>
    <lineage>
        <taxon>Bacteria</taxon>
        <taxon>Pseudomonadati</taxon>
        <taxon>Bacteroidota</taxon>
        <taxon>Cytophagia</taxon>
        <taxon>Cytophagales</taxon>
        <taxon>Hymenobacteraceae</taxon>
        <taxon>Pontibacter</taxon>
    </lineage>
</organism>